<sequence>MELPLESVDAPLSRFRPRTGTMEAWNAAYVRVEDYLRAHRIHNRLHQSRLIQTVLERAARRHEANPALEPTTLAAEEIEALMDEWFSEVLDNKNHPQERVATAGRVAMLLSDGPQKWPYAFLDSQTIPEDFTREMRASSMQAGPDMTFSNMAPRPIDLGTISEAAGETLERFEKWPILRTLVLWGFFLATLLAIFRVTR</sequence>
<feature type="transmembrane region" description="Helical" evidence="1">
    <location>
        <begin position="181"/>
        <end position="198"/>
    </location>
</feature>
<dbReference type="Proteomes" id="UP000217265">
    <property type="component" value="Chromosome"/>
</dbReference>
<dbReference type="OrthoDB" id="190802at2"/>
<name>A0A290QEQ9_9BACT</name>
<dbReference type="EMBL" id="CP023344">
    <property type="protein sequence ID" value="ATC65720.1"/>
    <property type="molecule type" value="Genomic_DNA"/>
</dbReference>
<proteinExistence type="predicted"/>
<evidence type="ECO:0000313" key="2">
    <source>
        <dbReference type="EMBL" id="ATC65720.1"/>
    </source>
</evidence>
<reference evidence="2 3" key="1">
    <citation type="submission" date="2017-09" db="EMBL/GenBank/DDBJ databases">
        <title>Complete genome sequence of Verrucomicrobial strain HZ-65, isolated from freshwater.</title>
        <authorList>
            <person name="Choi A."/>
        </authorList>
    </citation>
    <scope>NUCLEOTIDE SEQUENCE [LARGE SCALE GENOMIC DNA]</scope>
    <source>
        <strain evidence="2 3">HZ-65</strain>
    </source>
</reference>
<evidence type="ECO:0000256" key="1">
    <source>
        <dbReference type="SAM" id="Phobius"/>
    </source>
</evidence>
<organism evidence="2 3">
    <name type="scientific">Nibricoccus aquaticus</name>
    <dbReference type="NCBI Taxonomy" id="2576891"/>
    <lineage>
        <taxon>Bacteria</taxon>
        <taxon>Pseudomonadati</taxon>
        <taxon>Verrucomicrobiota</taxon>
        <taxon>Opitutia</taxon>
        <taxon>Opitutales</taxon>
        <taxon>Opitutaceae</taxon>
        <taxon>Nibricoccus</taxon>
    </lineage>
</organism>
<evidence type="ECO:0000313" key="3">
    <source>
        <dbReference type="Proteomes" id="UP000217265"/>
    </source>
</evidence>
<protein>
    <submittedName>
        <fullName evidence="2">Uncharacterized protein</fullName>
    </submittedName>
</protein>
<dbReference type="AlphaFoldDB" id="A0A290QEQ9"/>
<keyword evidence="1" id="KW-0812">Transmembrane</keyword>
<keyword evidence="1" id="KW-0472">Membrane</keyword>
<accession>A0A290QEQ9</accession>
<dbReference type="KEGG" id="vbh:CMV30_18185"/>
<keyword evidence="1" id="KW-1133">Transmembrane helix</keyword>
<dbReference type="RefSeq" id="WP_096057349.1">
    <property type="nucleotide sequence ID" value="NZ_CP023344.1"/>
</dbReference>
<keyword evidence="3" id="KW-1185">Reference proteome</keyword>
<gene>
    <name evidence="2" type="ORF">CMV30_18185</name>
</gene>